<keyword evidence="5 7" id="KW-0472">Membrane</keyword>
<dbReference type="EMBL" id="JACXIY010000062">
    <property type="protein sequence ID" value="MBD2872838.1"/>
    <property type="molecule type" value="Genomic_DNA"/>
</dbReference>
<name>A0A927H9K7_9BACL</name>
<comment type="caution">
    <text evidence="9">The sequence shown here is derived from an EMBL/GenBank/DDBJ whole genome shotgun (WGS) entry which is preliminary data.</text>
</comment>
<keyword evidence="2" id="KW-1003">Cell membrane</keyword>
<evidence type="ECO:0000256" key="5">
    <source>
        <dbReference type="ARBA" id="ARBA00023136"/>
    </source>
</evidence>
<keyword evidence="10" id="KW-1185">Reference proteome</keyword>
<evidence type="ECO:0000259" key="8">
    <source>
        <dbReference type="Pfam" id="PF13190"/>
    </source>
</evidence>
<evidence type="ECO:0000313" key="9">
    <source>
        <dbReference type="EMBL" id="MBD2872838.1"/>
    </source>
</evidence>
<sequence length="122" mass="12860">MNEVRLTARKGRWIVLCVITLIAAGLLSPWASSHPDGLERVAEDYEFLHRAEAVHEWAPIPDYEVGGIPWTALRIGLAGVIGAAVMLAVLWGVLRALTGKGRERAGGTDHGHGAGASSGAAD</sequence>
<dbReference type="Proteomes" id="UP000632125">
    <property type="component" value="Unassembled WGS sequence"/>
</dbReference>
<feature type="transmembrane region" description="Helical" evidence="7">
    <location>
        <begin position="72"/>
        <end position="94"/>
    </location>
</feature>
<evidence type="ECO:0000256" key="7">
    <source>
        <dbReference type="SAM" id="Phobius"/>
    </source>
</evidence>
<organism evidence="9 10">
    <name type="scientific">Paenibacillus arenilitoris</name>
    <dbReference type="NCBI Taxonomy" id="2772299"/>
    <lineage>
        <taxon>Bacteria</taxon>
        <taxon>Bacillati</taxon>
        <taxon>Bacillota</taxon>
        <taxon>Bacilli</taxon>
        <taxon>Bacillales</taxon>
        <taxon>Paenibacillaceae</taxon>
        <taxon>Paenibacillus</taxon>
    </lineage>
</organism>
<feature type="domain" description="PDGLE" evidence="8">
    <location>
        <begin position="12"/>
        <end position="97"/>
    </location>
</feature>
<dbReference type="InterPro" id="IPR025937">
    <property type="entry name" value="PDGLE_dom"/>
</dbReference>
<dbReference type="RefSeq" id="WP_190867900.1">
    <property type="nucleotide sequence ID" value="NZ_JACXIY010000062.1"/>
</dbReference>
<evidence type="ECO:0000256" key="2">
    <source>
        <dbReference type="ARBA" id="ARBA00022475"/>
    </source>
</evidence>
<reference evidence="9" key="1">
    <citation type="submission" date="2020-09" db="EMBL/GenBank/DDBJ databases">
        <title>A novel bacterium of genus Paenibacillus, isolated from South China Sea.</title>
        <authorList>
            <person name="Huang H."/>
            <person name="Mo K."/>
            <person name="Hu Y."/>
        </authorList>
    </citation>
    <scope>NUCLEOTIDE SEQUENCE</scope>
    <source>
        <strain evidence="9">IB182493</strain>
    </source>
</reference>
<evidence type="ECO:0000256" key="1">
    <source>
        <dbReference type="ARBA" id="ARBA00004236"/>
    </source>
</evidence>
<evidence type="ECO:0000256" key="6">
    <source>
        <dbReference type="SAM" id="MobiDB-lite"/>
    </source>
</evidence>
<dbReference type="AlphaFoldDB" id="A0A927H9K7"/>
<dbReference type="Pfam" id="PF13190">
    <property type="entry name" value="PDGLE"/>
    <property type="match status" value="1"/>
</dbReference>
<evidence type="ECO:0000256" key="3">
    <source>
        <dbReference type="ARBA" id="ARBA00022692"/>
    </source>
</evidence>
<evidence type="ECO:0000256" key="4">
    <source>
        <dbReference type="ARBA" id="ARBA00022989"/>
    </source>
</evidence>
<feature type="compositionally biased region" description="Basic and acidic residues" evidence="6">
    <location>
        <begin position="101"/>
        <end position="112"/>
    </location>
</feature>
<keyword evidence="3 7" id="KW-0812">Transmembrane</keyword>
<proteinExistence type="predicted"/>
<protein>
    <submittedName>
        <fullName evidence="9">PDGLE domain-containing protein</fullName>
    </submittedName>
</protein>
<accession>A0A927H9K7</accession>
<keyword evidence="4 7" id="KW-1133">Transmembrane helix</keyword>
<feature type="region of interest" description="Disordered" evidence="6">
    <location>
        <begin position="101"/>
        <end position="122"/>
    </location>
</feature>
<comment type="subcellular location">
    <subcellularLocation>
        <location evidence="1">Cell membrane</location>
    </subcellularLocation>
</comment>
<feature type="transmembrane region" description="Helical" evidence="7">
    <location>
        <begin position="12"/>
        <end position="31"/>
    </location>
</feature>
<evidence type="ECO:0000313" key="10">
    <source>
        <dbReference type="Proteomes" id="UP000632125"/>
    </source>
</evidence>
<dbReference type="GO" id="GO:0005886">
    <property type="term" value="C:plasma membrane"/>
    <property type="evidence" value="ECO:0007669"/>
    <property type="project" value="UniProtKB-SubCell"/>
</dbReference>
<gene>
    <name evidence="9" type="ORF">IDH41_30185</name>
</gene>